<organism evidence="1 2">
    <name type="scientific">Pristionchus mayeri</name>
    <dbReference type="NCBI Taxonomy" id="1317129"/>
    <lineage>
        <taxon>Eukaryota</taxon>
        <taxon>Metazoa</taxon>
        <taxon>Ecdysozoa</taxon>
        <taxon>Nematoda</taxon>
        <taxon>Chromadorea</taxon>
        <taxon>Rhabditida</taxon>
        <taxon>Rhabditina</taxon>
        <taxon>Diplogasteromorpha</taxon>
        <taxon>Diplogasteroidea</taxon>
        <taxon>Neodiplogasteridae</taxon>
        <taxon>Pristionchus</taxon>
    </lineage>
</organism>
<sequence>PTEPFFVDILGMLVKAHQIIHIVSVHGMHRIVVLVEKYLSSSIRLSSRKQPIRHVNHLRCFTKKLTEFSRKLVEHVLSRAFFAVFHTEHAIHLVVVLFSNSQLSMPDPCRQIIDCFRPKFLQSCSEQQLYWL</sequence>
<accession>A0AAN4ZH25</accession>
<comment type="caution">
    <text evidence="1">The sequence shown here is derived from an EMBL/GenBank/DDBJ whole genome shotgun (WGS) entry which is preliminary data.</text>
</comment>
<gene>
    <name evidence="1" type="ORF">PMAYCL1PPCAC_09494</name>
</gene>
<evidence type="ECO:0000313" key="2">
    <source>
        <dbReference type="Proteomes" id="UP001328107"/>
    </source>
</evidence>
<dbReference type="EMBL" id="BTRK01000002">
    <property type="protein sequence ID" value="GMR39299.1"/>
    <property type="molecule type" value="Genomic_DNA"/>
</dbReference>
<keyword evidence="2" id="KW-1185">Reference proteome</keyword>
<evidence type="ECO:0000313" key="1">
    <source>
        <dbReference type="EMBL" id="GMR39299.1"/>
    </source>
</evidence>
<dbReference type="AlphaFoldDB" id="A0AAN4ZH25"/>
<protein>
    <submittedName>
        <fullName evidence="1">Uncharacterized protein</fullName>
    </submittedName>
</protein>
<feature type="non-terminal residue" evidence="1">
    <location>
        <position position="132"/>
    </location>
</feature>
<name>A0AAN4ZH25_9BILA</name>
<proteinExistence type="predicted"/>
<feature type="non-terminal residue" evidence="1">
    <location>
        <position position="1"/>
    </location>
</feature>
<reference evidence="2" key="1">
    <citation type="submission" date="2022-10" db="EMBL/GenBank/DDBJ databases">
        <title>Genome assembly of Pristionchus species.</title>
        <authorList>
            <person name="Yoshida K."/>
            <person name="Sommer R.J."/>
        </authorList>
    </citation>
    <scope>NUCLEOTIDE SEQUENCE [LARGE SCALE GENOMIC DNA]</scope>
    <source>
        <strain evidence="2">RS5460</strain>
    </source>
</reference>
<dbReference type="Proteomes" id="UP001328107">
    <property type="component" value="Unassembled WGS sequence"/>
</dbReference>